<dbReference type="Proteomes" id="UP000257706">
    <property type="component" value="Unassembled WGS sequence"/>
</dbReference>
<dbReference type="EMBL" id="DMAI01000033">
    <property type="protein sequence ID" value="HAE46200.1"/>
    <property type="molecule type" value="Genomic_DNA"/>
</dbReference>
<dbReference type="Gene3D" id="3.30.470.20">
    <property type="entry name" value="ATP-grasp fold, B domain"/>
    <property type="match status" value="1"/>
</dbReference>
<sequence length="84" mass="9145">GILNGQPIYACQYFMSRNHWQIVKHGGDGRIDEGRFRTFGVDEAPAEVIDAALRAAAPIGDGLYGVDLKQNAEGVFVIEVNDNP</sequence>
<gene>
    <name evidence="1" type="ORF">DCK97_02160</name>
</gene>
<protein>
    <submittedName>
        <fullName evidence="1">RimK family alpha-L-glutamate ligase</fullName>
    </submittedName>
</protein>
<organism evidence="1 2">
    <name type="scientific">Tistrella mobilis</name>
    <dbReference type="NCBI Taxonomy" id="171437"/>
    <lineage>
        <taxon>Bacteria</taxon>
        <taxon>Pseudomonadati</taxon>
        <taxon>Pseudomonadota</taxon>
        <taxon>Alphaproteobacteria</taxon>
        <taxon>Geminicoccales</taxon>
        <taxon>Geminicoccaceae</taxon>
        <taxon>Tistrella</taxon>
    </lineage>
</organism>
<dbReference type="GO" id="GO:0016874">
    <property type="term" value="F:ligase activity"/>
    <property type="evidence" value="ECO:0007669"/>
    <property type="project" value="UniProtKB-KW"/>
</dbReference>
<accession>A0A3B9IEK2</accession>
<proteinExistence type="predicted"/>
<reference evidence="1 2" key="1">
    <citation type="journal article" date="2018" name="Nat. Biotechnol.">
        <title>A standardized bacterial taxonomy based on genome phylogeny substantially revises the tree of life.</title>
        <authorList>
            <person name="Parks D.H."/>
            <person name="Chuvochina M."/>
            <person name="Waite D.W."/>
            <person name="Rinke C."/>
            <person name="Skarshewski A."/>
            <person name="Chaumeil P.A."/>
            <person name="Hugenholtz P."/>
        </authorList>
    </citation>
    <scope>NUCLEOTIDE SEQUENCE [LARGE SCALE GENOMIC DNA]</scope>
    <source>
        <strain evidence="1">UBA8739</strain>
    </source>
</reference>
<dbReference type="AlphaFoldDB" id="A0A3B9IEK2"/>
<evidence type="ECO:0000313" key="1">
    <source>
        <dbReference type="EMBL" id="HAE46200.1"/>
    </source>
</evidence>
<feature type="non-terminal residue" evidence="1">
    <location>
        <position position="1"/>
    </location>
</feature>
<dbReference type="SUPFAM" id="SSF56059">
    <property type="entry name" value="Glutathione synthetase ATP-binding domain-like"/>
    <property type="match status" value="1"/>
</dbReference>
<name>A0A3B9IEK2_9PROT</name>
<feature type="non-terminal residue" evidence="1">
    <location>
        <position position="84"/>
    </location>
</feature>
<evidence type="ECO:0000313" key="2">
    <source>
        <dbReference type="Proteomes" id="UP000257706"/>
    </source>
</evidence>
<comment type="caution">
    <text evidence="1">The sequence shown here is derived from an EMBL/GenBank/DDBJ whole genome shotgun (WGS) entry which is preliminary data.</text>
</comment>
<keyword evidence="1" id="KW-0436">Ligase</keyword>